<dbReference type="InterPro" id="IPR023395">
    <property type="entry name" value="MCP_dom_sf"/>
</dbReference>
<dbReference type="GO" id="GO:0031966">
    <property type="term" value="C:mitochondrial membrane"/>
    <property type="evidence" value="ECO:0007669"/>
    <property type="project" value="UniProtKB-SubCell"/>
</dbReference>
<dbReference type="OrthoDB" id="193856at2759"/>
<dbReference type="Pfam" id="PF00153">
    <property type="entry name" value="Mito_carr"/>
    <property type="match status" value="2"/>
</dbReference>
<dbReference type="AlphaFoldDB" id="A0A6P8IU03"/>
<protein>
    <submittedName>
        <fullName evidence="13">Mitochondrial ornithine transporter 2-like</fullName>
    </submittedName>
</protein>
<feature type="repeat" description="Solcar" evidence="9">
    <location>
        <begin position="188"/>
        <end position="273"/>
    </location>
</feature>
<keyword evidence="8 9" id="KW-0472">Membrane</keyword>
<evidence type="ECO:0000256" key="4">
    <source>
        <dbReference type="ARBA" id="ARBA00022692"/>
    </source>
</evidence>
<evidence type="ECO:0000256" key="3">
    <source>
        <dbReference type="ARBA" id="ARBA00022448"/>
    </source>
</evidence>
<dbReference type="FunFam" id="1.50.40.10:FF:000294">
    <property type="entry name" value="Mitochondrial glycine transporter"/>
    <property type="match status" value="1"/>
</dbReference>
<dbReference type="GeneID" id="116304145"/>
<keyword evidence="4 9" id="KW-0812">Transmembrane</keyword>
<evidence type="ECO:0000256" key="11">
    <source>
        <dbReference type="SAM" id="Phobius"/>
    </source>
</evidence>
<evidence type="ECO:0000256" key="2">
    <source>
        <dbReference type="ARBA" id="ARBA00006375"/>
    </source>
</evidence>
<evidence type="ECO:0000256" key="7">
    <source>
        <dbReference type="ARBA" id="ARBA00023128"/>
    </source>
</evidence>
<proteinExistence type="inferred from homology"/>
<keyword evidence="6 11" id="KW-1133">Transmembrane helix</keyword>
<organism evidence="12 13">
    <name type="scientific">Actinia tenebrosa</name>
    <name type="common">Australian red waratah sea anemone</name>
    <dbReference type="NCBI Taxonomy" id="6105"/>
    <lineage>
        <taxon>Eukaryota</taxon>
        <taxon>Metazoa</taxon>
        <taxon>Cnidaria</taxon>
        <taxon>Anthozoa</taxon>
        <taxon>Hexacorallia</taxon>
        <taxon>Actiniaria</taxon>
        <taxon>Actiniidae</taxon>
        <taxon>Actinia</taxon>
    </lineage>
</organism>
<dbReference type="InterPro" id="IPR018108">
    <property type="entry name" value="MCP_transmembrane"/>
</dbReference>
<dbReference type="Gene3D" id="1.50.40.10">
    <property type="entry name" value="Mitochondrial carrier domain"/>
    <property type="match status" value="2"/>
</dbReference>
<dbReference type="SUPFAM" id="SSF103506">
    <property type="entry name" value="Mitochondrial carrier"/>
    <property type="match status" value="1"/>
</dbReference>
<dbReference type="PANTHER" id="PTHR45624">
    <property type="entry name" value="MITOCHONDRIAL BASIC AMINO ACIDS TRANSPORTER-RELATED"/>
    <property type="match status" value="1"/>
</dbReference>
<name>A0A6P8IU03_ACTTE</name>
<evidence type="ECO:0000256" key="5">
    <source>
        <dbReference type="ARBA" id="ARBA00022737"/>
    </source>
</evidence>
<gene>
    <name evidence="13" type="primary">LOC116304145</name>
</gene>
<evidence type="ECO:0000256" key="1">
    <source>
        <dbReference type="ARBA" id="ARBA00004225"/>
    </source>
</evidence>
<evidence type="ECO:0000256" key="9">
    <source>
        <dbReference type="PROSITE-ProRule" id="PRU00282"/>
    </source>
</evidence>
<feature type="transmembrane region" description="Helical" evidence="11">
    <location>
        <begin position="152"/>
        <end position="174"/>
    </location>
</feature>
<evidence type="ECO:0000256" key="10">
    <source>
        <dbReference type="RuleBase" id="RU000488"/>
    </source>
</evidence>
<keyword evidence="12" id="KW-1185">Reference proteome</keyword>
<accession>A0A6P8IU03</accession>
<dbReference type="KEGG" id="aten:116304145"/>
<dbReference type="GO" id="GO:0000064">
    <property type="term" value="F:L-ornithine transmembrane transporter activity"/>
    <property type="evidence" value="ECO:0007669"/>
    <property type="project" value="TreeGrafter"/>
</dbReference>
<dbReference type="PROSITE" id="PS50920">
    <property type="entry name" value="SOLCAR"/>
    <property type="match status" value="2"/>
</dbReference>
<dbReference type="InParanoid" id="A0A6P8IU03"/>
<feature type="transmembrane region" description="Helical" evidence="11">
    <location>
        <begin position="194"/>
        <end position="211"/>
    </location>
</feature>
<dbReference type="Proteomes" id="UP000515163">
    <property type="component" value="Unplaced"/>
</dbReference>
<dbReference type="GO" id="GO:1990575">
    <property type="term" value="P:mitochondrial L-ornithine transmembrane transport"/>
    <property type="evidence" value="ECO:0007669"/>
    <property type="project" value="TreeGrafter"/>
</dbReference>
<evidence type="ECO:0000313" key="13">
    <source>
        <dbReference type="RefSeq" id="XP_031569673.1"/>
    </source>
</evidence>
<keyword evidence="5" id="KW-0677">Repeat</keyword>
<evidence type="ECO:0000256" key="8">
    <source>
        <dbReference type="ARBA" id="ARBA00023136"/>
    </source>
</evidence>
<dbReference type="InterPro" id="IPR050567">
    <property type="entry name" value="Mitochondrial_Carrier"/>
</dbReference>
<keyword evidence="3 10" id="KW-0813">Transport</keyword>
<comment type="subcellular location">
    <subcellularLocation>
        <location evidence="1">Mitochondrion membrane</location>
        <topology evidence="1">Multi-pass membrane protein</topology>
    </subcellularLocation>
</comment>
<feature type="repeat" description="Solcar" evidence="9">
    <location>
        <begin position="12"/>
        <end position="97"/>
    </location>
</feature>
<evidence type="ECO:0000256" key="6">
    <source>
        <dbReference type="ARBA" id="ARBA00022989"/>
    </source>
</evidence>
<keyword evidence="7" id="KW-0496">Mitochondrion</keyword>
<dbReference type="RefSeq" id="XP_031569673.1">
    <property type="nucleotide sequence ID" value="XM_031713813.1"/>
</dbReference>
<sequence>MTHNEKRIGWLQEGMIGLGVGVLYGTTSVAVGHPFDTIKTKMQAQAGFEKTSMIKSFVKTLREQGIRGLYRGCVPPLWGSGIYRSTQFAVFEAVYTMLNTRNGIREIPFTGGIQIRVLVSGAFASTARAIIETPLELAKVRRQTGQTWHFKSLYRGFGVTWCRTMGLMCTYFMLVDSGRRHFPEQFKKPLLGPFLTSGIAATLGWWVVWPLEYMKSQVQGNYGKDLPVITRMRLVIKEKGGFFGLYRGILPGSIRSFMSNGCSMIVMSWAQRKVSEWGLREQLR</sequence>
<dbReference type="PANTHER" id="PTHR45624:SF58">
    <property type="entry name" value="CARRIER PROTEIN, PUTATIVE-RELATED"/>
    <property type="match status" value="1"/>
</dbReference>
<evidence type="ECO:0000313" key="12">
    <source>
        <dbReference type="Proteomes" id="UP000515163"/>
    </source>
</evidence>
<reference evidence="13" key="1">
    <citation type="submission" date="2025-08" db="UniProtKB">
        <authorList>
            <consortium name="RefSeq"/>
        </authorList>
    </citation>
    <scope>IDENTIFICATION</scope>
    <source>
        <tissue evidence="13">Tentacle</tissue>
    </source>
</reference>
<comment type="similarity">
    <text evidence="2 10">Belongs to the mitochondrial carrier (TC 2.A.29) family.</text>
</comment>